<dbReference type="Pfam" id="PF01363">
    <property type="entry name" value="FYVE"/>
    <property type="match status" value="1"/>
</dbReference>
<dbReference type="GO" id="GO:0033565">
    <property type="term" value="C:ESCRT-0 complex"/>
    <property type="evidence" value="ECO:0007669"/>
    <property type="project" value="TreeGrafter"/>
</dbReference>
<dbReference type="STRING" id="65357.A0A024GNI0"/>
<evidence type="ECO:0000313" key="6">
    <source>
        <dbReference type="EMBL" id="CCI48299.1"/>
    </source>
</evidence>
<dbReference type="GO" id="GO:0008270">
    <property type="term" value="F:zinc ion binding"/>
    <property type="evidence" value="ECO:0007669"/>
    <property type="project" value="UniProtKB-KW"/>
</dbReference>
<evidence type="ECO:0000256" key="1">
    <source>
        <dbReference type="ARBA" id="ARBA00022723"/>
    </source>
</evidence>
<dbReference type="SMART" id="SM00064">
    <property type="entry name" value="FYVE"/>
    <property type="match status" value="1"/>
</dbReference>
<sequence>MVSPRTASNEALLYAVNGQWTELDALVSQCPSVACDLDSGGMSLLHWMCLHQSINYDTIVRLIQANPSAIVQKNSAGHYPIDLALQAQCEDRILALLQIEDEEVEDTHEIRNDFERTRRQPRTIPLSYKHTDYSTNTGRYSESMEDKNYRKKATYSESGSLIDRRFNRYSGYSDLPKVQTEEERESRQADYNLNYIKHSRNAPSVPDRGPHHLAFDKTSRTSRSGSTFQFGDDTTSKKFVRSQMPLYSIYSDESVDTRLNLATENPNKNINSENEEHYIPRTSSQCFDRESSQNEDDMISINSEPISGMAFIRKSHIQSKIQSHLIEDDEDQDATQSIVQRRYNQNFPPRWKQSRRCNVCNYSFSIMRRRHHCRNCGHSVCSQHSNHRLPLPKFNLMQPLRLCDTCYGSHDYIDRLPVSQSYSVIGEK</sequence>
<name>A0A024GNI0_9STRA</name>
<evidence type="ECO:0000256" key="4">
    <source>
        <dbReference type="PROSITE-ProRule" id="PRU00091"/>
    </source>
</evidence>
<dbReference type="InterPro" id="IPR013083">
    <property type="entry name" value="Znf_RING/FYVE/PHD"/>
</dbReference>
<dbReference type="InterPro" id="IPR011011">
    <property type="entry name" value="Znf_FYVE_PHD"/>
</dbReference>
<dbReference type="GO" id="GO:0043328">
    <property type="term" value="P:protein transport to vacuole involved in ubiquitin-dependent protein catabolic process via the multivesicular body sorting pathway"/>
    <property type="evidence" value="ECO:0007669"/>
    <property type="project" value="TreeGrafter"/>
</dbReference>
<reference evidence="6 7" key="1">
    <citation type="submission" date="2012-05" db="EMBL/GenBank/DDBJ databases">
        <title>Recombination and specialization in a pathogen metapopulation.</title>
        <authorList>
            <person name="Gardiner A."/>
            <person name="Kemen E."/>
            <person name="Schultz-Larsen T."/>
            <person name="MacLean D."/>
            <person name="Van Oosterhout C."/>
            <person name="Jones J.D.G."/>
        </authorList>
    </citation>
    <scope>NUCLEOTIDE SEQUENCE [LARGE SCALE GENOMIC DNA]</scope>
    <source>
        <strain evidence="6 7">Ac Nc2</strain>
    </source>
</reference>
<evidence type="ECO:0000313" key="7">
    <source>
        <dbReference type="Proteomes" id="UP000053237"/>
    </source>
</evidence>
<dbReference type="Proteomes" id="UP000053237">
    <property type="component" value="Unassembled WGS sequence"/>
</dbReference>
<keyword evidence="7" id="KW-1185">Reference proteome</keyword>
<dbReference type="InParanoid" id="A0A024GNI0"/>
<dbReference type="SUPFAM" id="SSF57903">
    <property type="entry name" value="FYVE/PHD zinc finger"/>
    <property type="match status" value="1"/>
</dbReference>
<evidence type="ECO:0000259" key="5">
    <source>
        <dbReference type="PROSITE" id="PS50178"/>
    </source>
</evidence>
<keyword evidence="3" id="KW-0862">Zinc</keyword>
<dbReference type="CDD" id="cd15760">
    <property type="entry name" value="FYVE_scVPS27p_like"/>
    <property type="match status" value="1"/>
</dbReference>
<keyword evidence="2 4" id="KW-0863">Zinc-finger</keyword>
<dbReference type="OrthoDB" id="79871at2759"/>
<protein>
    <recommendedName>
        <fullName evidence="5">FYVE-type domain-containing protein</fullName>
    </recommendedName>
</protein>
<dbReference type="PANTHER" id="PTHR47794">
    <property type="entry name" value="VACUOLAR PROTEIN SORTING-ASSOCIATED PROTEIN 27"/>
    <property type="match status" value="1"/>
</dbReference>
<proteinExistence type="predicted"/>
<dbReference type="PROSITE" id="PS50178">
    <property type="entry name" value="ZF_FYVE"/>
    <property type="match status" value="1"/>
</dbReference>
<dbReference type="InterPro" id="IPR000306">
    <property type="entry name" value="Znf_FYVE"/>
</dbReference>
<dbReference type="Gene3D" id="3.30.40.10">
    <property type="entry name" value="Zinc/RING finger domain, C3HC4 (zinc finger)"/>
    <property type="match status" value="1"/>
</dbReference>
<evidence type="ECO:0000256" key="3">
    <source>
        <dbReference type="ARBA" id="ARBA00022833"/>
    </source>
</evidence>
<dbReference type="GO" id="GO:0043130">
    <property type="term" value="F:ubiquitin binding"/>
    <property type="evidence" value="ECO:0007669"/>
    <property type="project" value="TreeGrafter"/>
</dbReference>
<accession>A0A024GNI0</accession>
<dbReference type="PANTHER" id="PTHR47794:SF1">
    <property type="entry name" value="VACUOLAR PROTEIN SORTING-ASSOCIATED PROTEIN 27"/>
    <property type="match status" value="1"/>
</dbReference>
<feature type="domain" description="FYVE-type" evidence="5">
    <location>
        <begin position="351"/>
        <end position="411"/>
    </location>
</feature>
<dbReference type="GO" id="GO:0006623">
    <property type="term" value="P:protein targeting to vacuole"/>
    <property type="evidence" value="ECO:0007669"/>
    <property type="project" value="TreeGrafter"/>
</dbReference>
<gene>
    <name evidence="6" type="ORF">BN9_093720</name>
</gene>
<dbReference type="InterPro" id="IPR017455">
    <property type="entry name" value="Znf_FYVE-rel"/>
</dbReference>
<evidence type="ECO:0000256" key="2">
    <source>
        <dbReference type="ARBA" id="ARBA00022771"/>
    </source>
</evidence>
<dbReference type="EMBL" id="CAIX01000214">
    <property type="protein sequence ID" value="CCI48299.1"/>
    <property type="molecule type" value="Genomic_DNA"/>
</dbReference>
<comment type="caution">
    <text evidence="6">The sequence shown here is derived from an EMBL/GenBank/DDBJ whole genome shotgun (WGS) entry which is preliminary data.</text>
</comment>
<organism evidence="6 7">
    <name type="scientific">Albugo candida</name>
    <dbReference type="NCBI Taxonomy" id="65357"/>
    <lineage>
        <taxon>Eukaryota</taxon>
        <taxon>Sar</taxon>
        <taxon>Stramenopiles</taxon>
        <taxon>Oomycota</taxon>
        <taxon>Peronosporomycetes</taxon>
        <taxon>Albuginales</taxon>
        <taxon>Albuginaceae</taxon>
        <taxon>Albugo</taxon>
    </lineage>
</organism>
<dbReference type="AlphaFoldDB" id="A0A024GNI0"/>
<keyword evidence="1" id="KW-0479">Metal-binding</keyword>
<dbReference type="GO" id="GO:0032266">
    <property type="term" value="F:phosphatidylinositol-3-phosphate binding"/>
    <property type="evidence" value="ECO:0007669"/>
    <property type="project" value="TreeGrafter"/>
</dbReference>